<protein>
    <recommendedName>
        <fullName evidence="4">Replication restart DNA helicase PriA</fullName>
    </recommendedName>
</protein>
<comment type="caution">
    <text evidence="2">The sequence shown here is derived from an EMBL/GenBank/DDBJ whole genome shotgun (WGS) entry which is preliminary data.</text>
</comment>
<reference evidence="2 3" key="1">
    <citation type="submission" date="2017-09" db="EMBL/GenBank/DDBJ databases">
        <title>High-quality draft genome sequence of Butyrivibrio fibrisolvens INBov1, isolated from cow rumen.</title>
        <authorList>
            <person name="Rodriguez Hernaez J."/>
            <person name="Rivarola M."/>
            <person name="Paniego N."/>
            <person name="Cravero S."/>
            <person name="Ceron Cucchi M."/>
            <person name="Martinez M.C."/>
        </authorList>
    </citation>
    <scope>NUCLEOTIDE SEQUENCE [LARGE SCALE GENOMIC DNA]</scope>
    <source>
        <strain evidence="2 3">INBov1</strain>
    </source>
</reference>
<feature type="transmembrane region" description="Helical" evidence="1">
    <location>
        <begin position="339"/>
        <end position="361"/>
    </location>
</feature>
<sequence>MTMGDVLNFKCPCCGAKLTFSGKTEEMTCEYCDASFSIEQAKAAQEAEEQDAASSSMTWTTTEKLLIQDENGKVKGYRCPSCSAEMVADDNTAATECPYCGNQAIIPESFSGLYKPDYVVPFSVDKESAKGKLKDFVKGKKLLPKSFTSGNRIENITGLYVPFWLYSCKADGTVTFEGVKKSTREDARYTYEKKDFYRVRRSGEMTFEKIPVDASSKMDATVMESLEPFDMTKAVKYDAAYFSGYLADRYDIAENDARPRANERVKNTFRDKMREQVSGYDTVDAKAENINLTDAKAEYAMLPVWMMTTKYEGTSYTFGINGQTGEMVGSLPVDKGLYWLRYIIGMAVSFAIILLLILFFGKSGITIKGAVIDLVISAIIGFIYVSILKGGMSNVQKSRAAARYMNDSSYKKGKAVDIFMYSKTEKKEKQKQ</sequence>
<proteinExistence type="predicted"/>
<evidence type="ECO:0000313" key="2">
    <source>
        <dbReference type="EMBL" id="PWT28597.1"/>
    </source>
</evidence>
<dbReference type="PANTHER" id="PTHR37826">
    <property type="entry name" value="FLOTILLIN BAND_7_5 DOMAIN PROTEIN"/>
    <property type="match status" value="1"/>
</dbReference>
<accession>A0A317G4W6</accession>
<gene>
    <name evidence="2" type="ORF">CPT75_16505</name>
</gene>
<dbReference type="Proteomes" id="UP000245488">
    <property type="component" value="Chromosome"/>
</dbReference>
<keyword evidence="1" id="KW-0472">Membrane</keyword>
<name>A0A317G4W6_BUTFI</name>
<evidence type="ECO:0008006" key="4">
    <source>
        <dbReference type="Google" id="ProtNLM"/>
    </source>
</evidence>
<evidence type="ECO:0000313" key="3">
    <source>
        <dbReference type="Proteomes" id="UP000245488"/>
    </source>
</evidence>
<feature type="transmembrane region" description="Helical" evidence="1">
    <location>
        <begin position="367"/>
        <end position="388"/>
    </location>
</feature>
<keyword evidence="3" id="KW-1185">Reference proteome</keyword>
<dbReference type="PANTHER" id="PTHR37826:SF3">
    <property type="entry name" value="J DOMAIN-CONTAINING PROTEIN"/>
    <property type="match status" value="1"/>
</dbReference>
<dbReference type="AlphaFoldDB" id="A0A317G4W6"/>
<evidence type="ECO:0000256" key="1">
    <source>
        <dbReference type="SAM" id="Phobius"/>
    </source>
</evidence>
<dbReference type="EMBL" id="NXNG01000001">
    <property type="protein sequence ID" value="PWT28597.1"/>
    <property type="molecule type" value="Genomic_DNA"/>
</dbReference>
<keyword evidence="1" id="KW-1133">Transmembrane helix</keyword>
<organism evidence="2 3">
    <name type="scientific">Butyrivibrio fibrisolvens</name>
    <dbReference type="NCBI Taxonomy" id="831"/>
    <lineage>
        <taxon>Bacteria</taxon>
        <taxon>Bacillati</taxon>
        <taxon>Bacillota</taxon>
        <taxon>Clostridia</taxon>
        <taxon>Lachnospirales</taxon>
        <taxon>Lachnospiraceae</taxon>
        <taxon>Butyrivibrio</taxon>
    </lineage>
</organism>
<dbReference type="Gene3D" id="2.20.28.30">
    <property type="entry name" value="RNA polymerase ii, chain L"/>
    <property type="match status" value="2"/>
</dbReference>
<keyword evidence="1" id="KW-0812">Transmembrane</keyword>